<dbReference type="GO" id="GO:0005524">
    <property type="term" value="F:ATP binding"/>
    <property type="evidence" value="ECO:0007669"/>
    <property type="project" value="UniProtKB-KW"/>
</dbReference>
<comment type="catalytic activity">
    <reaction evidence="1">
        <text>ATP + H2O = ADP + phosphate + H(+)</text>
        <dbReference type="Rhea" id="RHEA:13065"/>
        <dbReference type="ChEBI" id="CHEBI:15377"/>
        <dbReference type="ChEBI" id="CHEBI:15378"/>
        <dbReference type="ChEBI" id="CHEBI:30616"/>
        <dbReference type="ChEBI" id="CHEBI:43474"/>
        <dbReference type="ChEBI" id="CHEBI:456216"/>
        <dbReference type="EC" id="5.6.2.3"/>
    </reaction>
</comment>
<dbReference type="EMBL" id="DF973502">
    <property type="protein sequence ID" value="GAU32697.1"/>
    <property type="molecule type" value="Genomic_DNA"/>
</dbReference>
<dbReference type="OrthoDB" id="2272314at2759"/>
<dbReference type="EC" id="5.6.2.3" evidence="1"/>
<feature type="domain" description="DNA helicase Pif1-like DEAD-box helicase" evidence="2">
    <location>
        <begin position="418"/>
        <end position="513"/>
    </location>
</feature>
<dbReference type="Gene3D" id="3.40.50.300">
    <property type="entry name" value="P-loop containing nucleotide triphosphate hydrolases"/>
    <property type="match status" value="1"/>
</dbReference>
<keyword evidence="1" id="KW-0378">Hydrolase</keyword>
<dbReference type="SUPFAM" id="SSF52540">
    <property type="entry name" value="P-loop containing nucleoside triphosphate hydrolases"/>
    <property type="match status" value="1"/>
</dbReference>
<evidence type="ECO:0000259" key="3">
    <source>
        <dbReference type="Pfam" id="PF14214"/>
    </source>
</evidence>
<dbReference type="PANTHER" id="PTHR45786">
    <property type="entry name" value="DNA BINDING PROTEIN-LIKE"/>
    <property type="match status" value="1"/>
</dbReference>
<comment type="cofactor">
    <cofactor evidence="1">
        <name>Mg(2+)</name>
        <dbReference type="ChEBI" id="CHEBI:18420"/>
    </cofactor>
</comment>
<proteinExistence type="inferred from homology"/>
<dbReference type="GO" id="GO:0006310">
    <property type="term" value="P:DNA recombination"/>
    <property type="evidence" value="ECO:0007669"/>
    <property type="project" value="UniProtKB-KW"/>
</dbReference>
<reference evidence="5" key="1">
    <citation type="journal article" date="2017" name="Front. Plant Sci.">
        <title>Climate Clever Clovers: New Paradigm to Reduce the Environmental Footprint of Ruminants by Breeding Low Methanogenic Forages Utilizing Haplotype Variation.</title>
        <authorList>
            <person name="Kaur P."/>
            <person name="Appels R."/>
            <person name="Bayer P.E."/>
            <person name="Keeble-Gagnere G."/>
            <person name="Wang J."/>
            <person name="Hirakawa H."/>
            <person name="Shirasawa K."/>
            <person name="Vercoe P."/>
            <person name="Stefanova K."/>
            <person name="Durmic Z."/>
            <person name="Nichols P."/>
            <person name="Revell C."/>
            <person name="Isobe S.N."/>
            <person name="Edwards D."/>
            <person name="Erskine W."/>
        </authorList>
    </citation>
    <scope>NUCLEOTIDE SEQUENCE [LARGE SCALE GENOMIC DNA]</scope>
    <source>
        <strain evidence="5">cv. Daliak</strain>
    </source>
</reference>
<dbReference type="InterPro" id="IPR027417">
    <property type="entry name" value="P-loop_NTPase"/>
</dbReference>
<dbReference type="Proteomes" id="UP000242715">
    <property type="component" value="Unassembled WGS sequence"/>
</dbReference>
<keyword evidence="1" id="KW-0067">ATP-binding</keyword>
<dbReference type="Pfam" id="PF05970">
    <property type="entry name" value="PIF1"/>
    <property type="match status" value="1"/>
</dbReference>
<name>A0A2Z6NRU7_TRISU</name>
<feature type="domain" description="Helitron helicase-like" evidence="3">
    <location>
        <begin position="128"/>
        <end position="293"/>
    </location>
</feature>
<protein>
    <recommendedName>
        <fullName evidence="1">ATP-dependent DNA helicase</fullName>
        <ecNumber evidence="1">5.6.2.3</ecNumber>
    </recommendedName>
</protein>
<keyword evidence="1" id="KW-0547">Nucleotide-binding</keyword>
<evidence type="ECO:0000256" key="1">
    <source>
        <dbReference type="RuleBase" id="RU363044"/>
    </source>
</evidence>
<comment type="similarity">
    <text evidence="1">Belongs to the helicase family.</text>
</comment>
<dbReference type="PANTHER" id="PTHR45786:SF74">
    <property type="entry name" value="ATP-DEPENDENT DNA HELICASE"/>
    <property type="match status" value="1"/>
</dbReference>
<dbReference type="Pfam" id="PF14214">
    <property type="entry name" value="Helitron_like_N"/>
    <property type="match status" value="1"/>
</dbReference>
<evidence type="ECO:0000259" key="2">
    <source>
        <dbReference type="Pfam" id="PF05970"/>
    </source>
</evidence>
<keyword evidence="5" id="KW-1185">Reference proteome</keyword>
<dbReference type="GO" id="GO:0043139">
    <property type="term" value="F:5'-3' DNA helicase activity"/>
    <property type="evidence" value="ECO:0007669"/>
    <property type="project" value="UniProtKB-EC"/>
</dbReference>
<dbReference type="InterPro" id="IPR010285">
    <property type="entry name" value="DNA_helicase_pif1-like_DEAD"/>
</dbReference>
<keyword evidence="1" id="KW-0233">DNA recombination</keyword>
<keyword evidence="1" id="KW-0227">DNA damage</keyword>
<keyword evidence="1" id="KW-0234">DNA repair</keyword>
<sequence>MLDLHNVLVHSFRMVRDFCRVNCNVPVRLRLFRNRAFDARTYNVPGVDEVAALIVGDFDSSLDGRDIVVRESGGFLRRIHETHSKYMPLQYLLLFCYGEDQHQENIKLNRSTSSKSKHKRVRVSLREFIAFLLMERSVEDSVIFQSRRLFQQFVVDLYSMIESQRLSYITNNQTNIRTGFLSGVEEAVSRGDVDASSIGSRVVLPSSFTGGRRYMFNNCQDAMAICKKHGYPDLFLTVTCNPKWDEIQRHLVRSNNYAPYRPDISCRVFHIKLAEMMKDFKKGRFFGKIIATINELYVLSSGFYMRKAFAMMLLGGSMSDPLNVWTKKWKILSDGLLNNQRRLLGLPDLVISDDNIKQMCLVEIDGYLRPNGKRLSDFGCMPTIDSPDVIPFDNLFIANELSYDCSVMLSEHDSLFKCLNSEQLIVYHGIVCAVTSNLGQMFFVDGFGGSGKTYLWNALSCKIRSEGKIVLNVASSGIASLLLPGGRTAHSQFALPLVLTEESICQIEKEGQTLSYVGLYLPRPVFSHGQLYVAVSRVRTRGGLKILALDDNGDASTSTINVVYQEDSAEVDPAFAGMYELGSSWKIFDSLGRSLVVTYNQSMFHPRMMEGWSEMPSVFGFRGDHLLTFFYYGDNLLGLAFKEPLVCFSHIPFYHSRSQQIPYTALFCIRLTDEIILQPYLSPYLTVLCDDGSVSIFDVAFVDEPFKITAVGLHWADFCEAQGFCGGDVVCFKFNVFNTAGFAHVFKVSVCGV</sequence>
<evidence type="ECO:0000313" key="5">
    <source>
        <dbReference type="Proteomes" id="UP000242715"/>
    </source>
</evidence>
<keyword evidence="1" id="KW-0347">Helicase</keyword>
<accession>A0A2Z6NRU7</accession>
<dbReference type="AlphaFoldDB" id="A0A2Z6NRU7"/>
<dbReference type="GO" id="GO:0006281">
    <property type="term" value="P:DNA repair"/>
    <property type="evidence" value="ECO:0007669"/>
    <property type="project" value="UniProtKB-KW"/>
</dbReference>
<dbReference type="InterPro" id="IPR025476">
    <property type="entry name" value="Helitron_helicase-like"/>
</dbReference>
<dbReference type="GO" id="GO:0016887">
    <property type="term" value="F:ATP hydrolysis activity"/>
    <property type="evidence" value="ECO:0007669"/>
    <property type="project" value="RHEA"/>
</dbReference>
<evidence type="ECO:0000313" key="4">
    <source>
        <dbReference type="EMBL" id="GAU32697.1"/>
    </source>
</evidence>
<organism evidence="4 5">
    <name type="scientific">Trifolium subterraneum</name>
    <name type="common">Subterranean clover</name>
    <dbReference type="NCBI Taxonomy" id="3900"/>
    <lineage>
        <taxon>Eukaryota</taxon>
        <taxon>Viridiplantae</taxon>
        <taxon>Streptophyta</taxon>
        <taxon>Embryophyta</taxon>
        <taxon>Tracheophyta</taxon>
        <taxon>Spermatophyta</taxon>
        <taxon>Magnoliopsida</taxon>
        <taxon>eudicotyledons</taxon>
        <taxon>Gunneridae</taxon>
        <taxon>Pentapetalae</taxon>
        <taxon>rosids</taxon>
        <taxon>fabids</taxon>
        <taxon>Fabales</taxon>
        <taxon>Fabaceae</taxon>
        <taxon>Papilionoideae</taxon>
        <taxon>50 kb inversion clade</taxon>
        <taxon>NPAAA clade</taxon>
        <taxon>Hologalegina</taxon>
        <taxon>IRL clade</taxon>
        <taxon>Trifolieae</taxon>
        <taxon>Trifolium</taxon>
    </lineage>
</organism>
<gene>
    <name evidence="4" type="ORF">TSUD_145710</name>
</gene>
<dbReference type="GO" id="GO:0000723">
    <property type="term" value="P:telomere maintenance"/>
    <property type="evidence" value="ECO:0007669"/>
    <property type="project" value="InterPro"/>
</dbReference>